<dbReference type="Pfam" id="PF00773">
    <property type="entry name" value="RNB"/>
    <property type="match status" value="1"/>
</dbReference>
<proteinExistence type="predicted"/>
<organism evidence="3 4">
    <name type="scientific">Micromonas commoda (strain RCC299 / NOUM17 / CCMP2709)</name>
    <name type="common">Picoplanktonic green alga</name>
    <dbReference type="NCBI Taxonomy" id="296587"/>
    <lineage>
        <taxon>Eukaryota</taxon>
        <taxon>Viridiplantae</taxon>
        <taxon>Chlorophyta</taxon>
        <taxon>Mamiellophyceae</taxon>
        <taxon>Mamiellales</taxon>
        <taxon>Mamiellaceae</taxon>
        <taxon>Micromonas</taxon>
    </lineage>
</organism>
<evidence type="ECO:0000256" key="1">
    <source>
        <dbReference type="SAM" id="MobiDB-lite"/>
    </source>
</evidence>
<dbReference type="InterPro" id="IPR012340">
    <property type="entry name" value="NA-bd_OB-fold"/>
</dbReference>
<dbReference type="GO" id="GO:0000932">
    <property type="term" value="C:P-body"/>
    <property type="evidence" value="ECO:0007669"/>
    <property type="project" value="TreeGrafter"/>
</dbReference>
<protein>
    <submittedName>
        <fullName evidence="3">Ribonuclease</fullName>
    </submittedName>
</protein>
<dbReference type="OMA" id="NEPRCAV"/>
<dbReference type="PANTHER" id="PTHR23355:SF42">
    <property type="entry name" value="RIBONUCLEASE II, CHLOROPLASTIC_MITOCHONDRIAL"/>
    <property type="match status" value="1"/>
</dbReference>
<dbReference type="RefSeq" id="XP_002503718.1">
    <property type="nucleotide sequence ID" value="XM_002503672.1"/>
</dbReference>
<feature type="region of interest" description="Disordered" evidence="1">
    <location>
        <begin position="39"/>
        <end position="74"/>
    </location>
</feature>
<dbReference type="STRING" id="296587.C1EB65"/>
<dbReference type="InParanoid" id="C1EB65"/>
<dbReference type="InterPro" id="IPR056404">
    <property type="entry name" value="HTH_RNase_II"/>
</dbReference>
<dbReference type="GO" id="GO:0006402">
    <property type="term" value="P:mRNA catabolic process"/>
    <property type="evidence" value="ECO:0007669"/>
    <property type="project" value="TreeGrafter"/>
</dbReference>
<gene>
    <name evidence="3" type="ORF">MICPUN_60321</name>
</gene>
<dbReference type="SMART" id="SM00955">
    <property type="entry name" value="RNB"/>
    <property type="match status" value="1"/>
</dbReference>
<name>C1EB65_MICCC</name>
<dbReference type="FunCoup" id="C1EB65">
    <property type="interactions" value="329"/>
</dbReference>
<evidence type="ECO:0000259" key="2">
    <source>
        <dbReference type="SMART" id="SM00955"/>
    </source>
</evidence>
<dbReference type="Pfam" id="PF23161">
    <property type="entry name" value="HTH_RNase_II"/>
    <property type="match status" value="1"/>
</dbReference>
<dbReference type="eggNOG" id="KOG2102">
    <property type="taxonomic scope" value="Eukaryota"/>
</dbReference>
<evidence type="ECO:0000313" key="3">
    <source>
        <dbReference type="EMBL" id="ACO64976.1"/>
    </source>
</evidence>
<dbReference type="OrthoDB" id="2285229at2759"/>
<feature type="region of interest" description="Disordered" evidence="1">
    <location>
        <begin position="131"/>
        <end position="163"/>
    </location>
</feature>
<dbReference type="GO" id="GO:0000175">
    <property type="term" value="F:3'-5'-RNA exonuclease activity"/>
    <property type="evidence" value="ECO:0007669"/>
    <property type="project" value="TreeGrafter"/>
</dbReference>
<dbReference type="AlphaFoldDB" id="C1EB65"/>
<dbReference type="EMBL" id="CP001328">
    <property type="protein sequence ID" value="ACO64976.1"/>
    <property type="molecule type" value="Genomic_DNA"/>
</dbReference>
<evidence type="ECO:0000313" key="4">
    <source>
        <dbReference type="Proteomes" id="UP000002009"/>
    </source>
</evidence>
<accession>C1EB65</accession>
<dbReference type="InterPro" id="IPR001900">
    <property type="entry name" value="RNase_II/R"/>
</dbReference>
<dbReference type="GeneID" id="8245362"/>
<feature type="domain" description="RNB" evidence="2">
    <location>
        <begin position="414"/>
        <end position="742"/>
    </location>
</feature>
<keyword evidence="4" id="KW-1185">Reference proteome</keyword>
<dbReference type="InterPro" id="IPR050180">
    <property type="entry name" value="RNR_Ribonuclease"/>
</dbReference>
<feature type="compositionally biased region" description="Low complexity" evidence="1">
    <location>
        <begin position="148"/>
        <end position="160"/>
    </location>
</feature>
<feature type="compositionally biased region" description="Basic residues" evidence="1">
    <location>
        <begin position="51"/>
        <end position="66"/>
    </location>
</feature>
<dbReference type="KEGG" id="mis:MICPUN_60321"/>
<dbReference type="Proteomes" id="UP000002009">
    <property type="component" value="Chromosome 7"/>
</dbReference>
<reference evidence="3 4" key="1">
    <citation type="journal article" date="2009" name="Science">
        <title>Green evolution and dynamic adaptations revealed by genomes of the marine picoeukaryotes Micromonas.</title>
        <authorList>
            <person name="Worden A.Z."/>
            <person name="Lee J.H."/>
            <person name="Mock T."/>
            <person name="Rouze P."/>
            <person name="Simmons M.P."/>
            <person name="Aerts A.L."/>
            <person name="Allen A.E."/>
            <person name="Cuvelier M.L."/>
            <person name="Derelle E."/>
            <person name="Everett M.V."/>
            <person name="Foulon E."/>
            <person name="Grimwood J."/>
            <person name="Gundlach H."/>
            <person name="Henrissat B."/>
            <person name="Napoli C."/>
            <person name="McDonald S.M."/>
            <person name="Parker M.S."/>
            <person name="Rombauts S."/>
            <person name="Salamov A."/>
            <person name="Von Dassow P."/>
            <person name="Badger J.H."/>
            <person name="Coutinho P.M."/>
            <person name="Demir E."/>
            <person name="Dubchak I."/>
            <person name="Gentemann C."/>
            <person name="Eikrem W."/>
            <person name="Gready J.E."/>
            <person name="John U."/>
            <person name="Lanier W."/>
            <person name="Lindquist E.A."/>
            <person name="Lucas S."/>
            <person name="Mayer K.F."/>
            <person name="Moreau H."/>
            <person name="Not F."/>
            <person name="Otillar R."/>
            <person name="Panaud O."/>
            <person name="Pangilinan J."/>
            <person name="Paulsen I."/>
            <person name="Piegu B."/>
            <person name="Poliakov A."/>
            <person name="Robbens S."/>
            <person name="Schmutz J."/>
            <person name="Toulza E."/>
            <person name="Wyss T."/>
            <person name="Zelensky A."/>
            <person name="Zhou K."/>
            <person name="Armbrust E.V."/>
            <person name="Bhattacharya D."/>
            <person name="Goodenough U.W."/>
            <person name="Van de Peer Y."/>
            <person name="Grigoriev I.V."/>
        </authorList>
    </citation>
    <scope>NUCLEOTIDE SEQUENCE [LARGE SCALE GENOMIC DNA]</scope>
    <source>
        <strain evidence="4">RCC299 / NOUM17</strain>
    </source>
</reference>
<sequence length="851" mass="92037">MKTMPGSPPWAAARAMSSAPWTARSPFAASAALSSRRISSVDGRCPELRPARRASRTRRPSQHRRLATAPRDYFGRDDTRVGSVVGYCARDGPPVLAVVTAPALRRRIPVLTHDGAVDAVELKSVEFAATRGMGSGTNAGTEPPTNDAATSASPPGSPSDASKRLAAVHAYATRLLHERPALAERAWRRALDAAVPNPRDGASRAPVDCSTLAAFVFDRDEEPALCESSNAVATEANVDVCLVRCYAAHVLASDTPGRFRRHGKGRFAARTELEVQSFAADAASQAAADSERDAAWAKVGEAINAPPGSKPPRTTFLDGTVTQLRVEALEAYALGDGNRTSAQRASAIDFLKRLGAKIGERSAMDTLVALGRWRGYEELSFARHDVPTAFLSDALEHAARLAAEAPPDADGEIRKDLTRLRCYAIDGEGTVEVDDAVSAEALPGGKIRVWVHVADATRWVGLGTPLEAEAESRGASGYHPRGVLPMFPLPVAAGLMSLTPGEPKCAVSVTAVIDESGATEEYWVGTSTIRVTRAATEGEVIKMLAEEPGRHESLELLVEAARRRRELRLKRGAVEVRTPEATARVIDVGEGEGFVERDDIPGGVRTGGNRCEQSATAVRRAEAAALDVRLTRGDHNDVKDLVGEAMILCGELIARFGSENGVPLPYRGQLEPRDISQKTWDETPPGLCREVLKRHSMRGANQGPTPRRHAGLGIDAYVQFSSPIRRYTDLLAHYQVKAFLRGETPPLNADALSTRLDANGDRTRTLRAACRESDQFWTIEWYRRGGVDKDHVGTVVKWVKKDANAALVCFDETGVEWKCVVRKRTRLGDAVTMRVREADPYSGRLMFAQAR</sequence>
<dbReference type="SUPFAM" id="SSF50249">
    <property type="entry name" value="Nucleic acid-binding proteins"/>
    <property type="match status" value="1"/>
</dbReference>
<dbReference type="GO" id="GO:0003723">
    <property type="term" value="F:RNA binding"/>
    <property type="evidence" value="ECO:0007669"/>
    <property type="project" value="InterPro"/>
</dbReference>
<dbReference type="PANTHER" id="PTHR23355">
    <property type="entry name" value="RIBONUCLEASE"/>
    <property type="match status" value="1"/>
</dbReference>